<dbReference type="InterPro" id="IPR055348">
    <property type="entry name" value="DctQ"/>
</dbReference>
<evidence type="ECO:0000256" key="8">
    <source>
        <dbReference type="ARBA" id="ARBA00038436"/>
    </source>
</evidence>
<accession>A0ABY8IWJ5</accession>
<evidence type="ECO:0000256" key="1">
    <source>
        <dbReference type="ARBA" id="ARBA00004429"/>
    </source>
</evidence>
<keyword evidence="7 9" id="KW-0472">Membrane</keyword>
<evidence type="ECO:0000256" key="3">
    <source>
        <dbReference type="ARBA" id="ARBA00022475"/>
    </source>
</evidence>
<feature type="domain" description="Tripartite ATP-independent periplasmic transporters DctQ component" evidence="10">
    <location>
        <begin position="24"/>
        <end position="152"/>
    </location>
</feature>
<evidence type="ECO:0000256" key="9">
    <source>
        <dbReference type="SAM" id="Phobius"/>
    </source>
</evidence>
<protein>
    <submittedName>
        <fullName evidence="11">TRAP transporter small permease</fullName>
    </submittedName>
</protein>
<feature type="transmembrane region" description="Helical" evidence="9">
    <location>
        <begin position="12"/>
        <end position="36"/>
    </location>
</feature>
<feature type="transmembrane region" description="Helical" evidence="9">
    <location>
        <begin position="87"/>
        <end position="108"/>
    </location>
</feature>
<evidence type="ECO:0000313" key="11">
    <source>
        <dbReference type="EMBL" id="WFT74116.1"/>
    </source>
</evidence>
<dbReference type="EMBL" id="CP121671">
    <property type="protein sequence ID" value="WFT74116.1"/>
    <property type="molecule type" value="Genomic_DNA"/>
</dbReference>
<dbReference type="Proteomes" id="UP001221597">
    <property type="component" value="Chromosome"/>
</dbReference>
<feature type="transmembrane region" description="Helical" evidence="9">
    <location>
        <begin position="128"/>
        <end position="149"/>
    </location>
</feature>
<keyword evidence="4" id="KW-0997">Cell inner membrane</keyword>
<evidence type="ECO:0000313" key="12">
    <source>
        <dbReference type="Proteomes" id="UP001221597"/>
    </source>
</evidence>
<comment type="subcellular location">
    <subcellularLocation>
        <location evidence="1">Cell inner membrane</location>
        <topology evidence="1">Multi-pass membrane protein</topology>
    </subcellularLocation>
</comment>
<keyword evidence="5 9" id="KW-0812">Transmembrane</keyword>
<sequence length="175" mass="19552">MLNKLGKVLHHTLGVTIFICLSTMFVLVFANVVLRYAFNSGITWSSEMSRYLFVWLVFLGAIAAMKDNMHLNMDIVTEILPPKAKKVFFIISNLLVLGTLGLFLKGSWSMTMLTMQRLSPATNIPLGYVYGVGIIASIAMGGIVLVRLVRALIQDKPASQMDEQVEQTDYKVENY</sequence>
<evidence type="ECO:0000256" key="6">
    <source>
        <dbReference type="ARBA" id="ARBA00022989"/>
    </source>
</evidence>
<dbReference type="PANTHER" id="PTHR35011:SF2">
    <property type="entry name" value="2,3-DIKETO-L-GULONATE TRAP TRANSPORTER SMALL PERMEASE PROTEIN YIAM"/>
    <property type="match status" value="1"/>
</dbReference>
<evidence type="ECO:0000256" key="5">
    <source>
        <dbReference type="ARBA" id="ARBA00022692"/>
    </source>
</evidence>
<feature type="transmembrane region" description="Helical" evidence="9">
    <location>
        <begin position="48"/>
        <end position="66"/>
    </location>
</feature>
<evidence type="ECO:0000259" key="10">
    <source>
        <dbReference type="Pfam" id="PF04290"/>
    </source>
</evidence>
<proteinExistence type="inferred from homology"/>
<name>A0ABY8IWJ5_9BACI</name>
<keyword evidence="6 9" id="KW-1133">Transmembrane helix</keyword>
<evidence type="ECO:0000256" key="2">
    <source>
        <dbReference type="ARBA" id="ARBA00022448"/>
    </source>
</evidence>
<gene>
    <name evidence="11" type="ORF">P9989_17350</name>
</gene>
<evidence type="ECO:0000256" key="7">
    <source>
        <dbReference type="ARBA" id="ARBA00023136"/>
    </source>
</evidence>
<organism evidence="11 12">
    <name type="scientific">Halobacillus naozhouensis</name>
    <dbReference type="NCBI Taxonomy" id="554880"/>
    <lineage>
        <taxon>Bacteria</taxon>
        <taxon>Bacillati</taxon>
        <taxon>Bacillota</taxon>
        <taxon>Bacilli</taxon>
        <taxon>Bacillales</taxon>
        <taxon>Bacillaceae</taxon>
        <taxon>Halobacillus</taxon>
    </lineage>
</organism>
<dbReference type="Pfam" id="PF04290">
    <property type="entry name" value="DctQ"/>
    <property type="match status" value="1"/>
</dbReference>
<dbReference type="RefSeq" id="WP_283076120.1">
    <property type="nucleotide sequence ID" value="NZ_CP121671.1"/>
</dbReference>
<reference evidence="11 12" key="1">
    <citation type="submission" date="2023-04" db="EMBL/GenBank/DDBJ databases">
        <title>Genome sequence of Halobacillus naozhouensis KACC 21980.</title>
        <authorList>
            <person name="Kim S."/>
            <person name="Heo J."/>
            <person name="Kwon S.-W."/>
        </authorList>
    </citation>
    <scope>NUCLEOTIDE SEQUENCE [LARGE SCALE GENOMIC DNA]</scope>
    <source>
        <strain evidence="11 12">KCTC 13234</strain>
    </source>
</reference>
<comment type="similarity">
    <text evidence="8">Belongs to the TRAP transporter small permease family.</text>
</comment>
<dbReference type="PANTHER" id="PTHR35011">
    <property type="entry name" value="2,3-DIKETO-L-GULONATE TRAP TRANSPORTER SMALL PERMEASE PROTEIN YIAM"/>
    <property type="match status" value="1"/>
</dbReference>
<evidence type="ECO:0000256" key="4">
    <source>
        <dbReference type="ARBA" id="ARBA00022519"/>
    </source>
</evidence>
<keyword evidence="12" id="KW-1185">Reference proteome</keyword>
<keyword evidence="3" id="KW-1003">Cell membrane</keyword>
<keyword evidence="2" id="KW-0813">Transport</keyword>
<dbReference type="InterPro" id="IPR007387">
    <property type="entry name" value="TRAP_DctQ"/>
</dbReference>